<dbReference type="PANTHER" id="PTHR24201:SF13">
    <property type="entry name" value="ANKYRIN REPEAT DOMAIN-CONTAINING PROTEIN 6-LIKE"/>
    <property type="match status" value="1"/>
</dbReference>
<dbReference type="InterPro" id="IPR050776">
    <property type="entry name" value="Ank_Repeat/CDKN_Inhibitor"/>
</dbReference>
<feature type="repeat" description="ANK" evidence="3">
    <location>
        <begin position="6"/>
        <end position="38"/>
    </location>
</feature>
<feature type="repeat" description="ANK" evidence="3">
    <location>
        <begin position="172"/>
        <end position="204"/>
    </location>
</feature>
<dbReference type="PROSITE" id="PS50088">
    <property type="entry name" value="ANK_REPEAT"/>
    <property type="match status" value="6"/>
</dbReference>
<feature type="repeat" description="ANK" evidence="3">
    <location>
        <begin position="73"/>
        <end position="105"/>
    </location>
</feature>
<dbReference type="HOGENOM" id="CLU_027072_0_0_1"/>
<feature type="compositionally biased region" description="Basic residues" evidence="5">
    <location>
        <begin position="261"/>
        <end position="275"/>
    </location>
</feature>
<dbReference type="Gene3D" id="1.25.40.20">
    <property type="entry name" value="Ankyrin repeat-containing domain"/>
    <property type="match status" value="1"/>
</dbReference>
<evidence type="ECO:0000256" key="2">
    <source>
        <dbReference type="ARBA" id="ARBA00023043"/>
    </source>
</evidence>
<evidence type="ECO:0000256" key="3">
    <source>
        <dbReference type="PROSITE-ProRule" id="PRU00023"/>
    </source>
</evidence>
<keyword evidence="7" id="KW-1185">Reference proteome</keyword>
<protein>
    <submittedName>
        <fullName evidence="6">Uncharacterized protein</fullName>
    </submittedName>
</protein>
<evidence type="ECO:0000256" key="1">
    <source>
        <dbReference type="ARBA" id="ARBA00022737"/>
    </source>
</evidence>
<dbReference type="eggNOG" id="KOG0504">
    <property type="taxonomic scope" value="Eukaryota"/>
</dbReference>
<dbReference type="EnsemblMetazoa" id="SMAR003470-RA">
    <property type="protein sequence ID" value="SMAR003470-PA"/>
    <property type="gene ID" value="SMAR003470"/>
</dbReference>
<dbReference type="PhylomeDB" id="T1IQZ0"/>
<evidence type="ECO:0000256" key="4">
    <source>
        <dbReference type="SAM" id="Coils"/>
    </source>
</evidence>
<evidence type="ECO:0000313" key="6">
    <source>
        <dbReference type="EnsemblMetazoa" id="SMAR003470-PA"/>
    </source>
</evidence>
<feature type="repeat" description="ANK" evidence="3">
    <location>
        <begin position="39"/>
        <end position="71"/>
    </location>
</feature>
<feature type="compositionally biased region" description="Basic and acidic residues" evidence="5">
    <location>
        <begin position="238"/>
        <end position="260"/>
    </location>
</feature>
<dbReference type="Pfam" id="PF12796">
    <property type="entry name" value="Ank_2"/>
    <property type="match status" value="2"/>
</dbReference>
<proteinExistence type="predicted"/>
<sequence>MHRALDGRTALHLACQYGQGNTVAALLLNGSNVHSLDFAGRSPLQLASAEGHVEIVQQLLRHGARVDHQDEVLGNTALHEAAWKGYSQTLEALCKAKANVFMKNKGGFAAIHLACQNGHNQSCRVLLLAGCKPDIKNNYGDAPIHTAARYGHAGVMRILISALCKVSEPNKNMDTALHIAVAMGRRKLTRILLETKCNTSIQNKQGETVMDIAKRKKFDEIQAILLNPPAERIPVHSTTDKTQKKREKDSGTSSKESGKKHADKHKKSKRNHKVHFMPTENPKSSPYGCHFSPGPSIVPRPKLDTLPKEPLGKGEQYYLDLSGNILKGPVGRGYACYCAPFFRQVENKLEGNKQELIQHIDSAKADLQHRMTHFEKRTKGRIVNLGQMVQEKMANERVEGQERAAKMALTERYALEETQNKGLNHVRRELHCMIQEKMKQFEEKHGFCYNPRHRSFIVGRERTKLKKSKSEEMLSEINNTFLDSDRNAKPIKLRKHTSTPFLESVLYQGSQDSGYNAVNAANATQTSDLLIVESEPHSSQEFNITEPFFDTITNEMEKWYERRLVSLEKKAEEKLLVNKEEIQDRIRAIEDQLTKLNEINECPVDRTSDCNLRIPKTGMRNRFQI</sequence>
<feature type="repeat" description="ANK" evidence="3">
    <location>
        <begin position="139"/>
        <end position="171"/>
    </location>
</feature>
<dbReference type="SMART" id="SM00248">
    <property type="entry name" value="ANK"/>
    <property type="match status" value="6"/>
</dbReference>
<keyword evidence="1" id="KW-0677">Repeat</keyword>
<evidence type="ECO:0000256" key="5">
    <source>
        <dbReference type="SAM" id="MobiDB-lite"/>
    </source>
</evidence>
<dbReference type="InterPro" id="IPR002110">
    <property type="entry name" value="Ankyrin_rpt"/>
</dbReference>
<dbReference type="STRING" id="126957.T1IQZ0"/>
<feature type="repeat" description="ANK" evidence="3">
    <location>
        <begin position="106"/>
        <end position="138"/>
    </location>
</feature>
<dbReference type="PANTHER" id="PTHR24201">
    <property type="entry name" value="ANK_REP_REGION DOMAIN-CONTAINING PROTEIN"/>
    <property type="match status" value="1"/>
</dbReference>
<keyword evidence="4" id="KW-0175">Coiled coil</keyword>
<reference evidence="6" key="2">
    <citation type="submission" date="2015-02" db="UniProtKB">
        <authorList>
            <consortium name="EnsemblMetazoa"/>
        </authorList>
    </citation>
    <scope>IDENTIFICATION</scope>
</reference>
<accession>T1IQZ0</accession>
<name>T1IQZ0_STRMM</name>
<dbReference type="PROSITE" id="PS50297">
    <property type="entry name" value="ANK_REP_REGION"/>
    <property type="match status" value="3"/>
</dbReference>
<organism evidence="6 7">
    <name type="scientific">Strigamia maritima</name>
    <name type="common">European centipede</name>
    <name type="synonym">Geophilus maritimus</name>
    <dbReference type="NCBI Taxonomy" id="126957"/>
    <lineage>
        <taxon>Eukaryota</taxon>
        <taxon>Metazoa</taxon>
        <taxon>Ecdysozoa</taxon>
        <taxon>Arthropoda</taxon>
        <taxon>Myriapoda</taxon>
        <taxon>Chilopoda</taxon>
        <taxon>Pleurostigmophora</taxon>
        <taxon>Geophilomorpha</taxon>
        <taxon>Linotaeniidae</taxon>
        <taxon>Strigamia</taxon>
    </lineage>
</organism>
<feature type="coiled-coil region" evidence="4">
    <location>
        <begin position="572"/>
        <end position="599"/>
    </location>
</feature>
<dbReference type="Proteomes" id="UP000014500">
    <property type="component" value="Unassembled WGS sequence"/>
</dbReference>
<feature type="region of interest" description="Disordered" evidence="5">
    <location>
        <begin position="229"/>
        <end position="287"/>
    </location>
</feature>
<dbReference type="AlphaFoldDB" id="T1IQZ0"/>
<keyword evidence="2 3" id="KW-0040">ANK repeat</keyword>
<dbReference type="SUPFAM" id="SSF48403">
    <property type="entry name" value="Ankyrin repeat"/>
    <property type="match status" value="1"/>
</dbReference>
<dbReference type="EMBL" id="AFFK01018426">
    <property type="status" value="NOT_ANNOTATED_CDS"/>
    <property type="molecule type" value="Genomic_DNA"/>
</dbReference>
<evidence type="ECO:0000313" key="7">
    <source>
        <dbReference type="Proteomes" id="UP000014500"/>
    </source>
</evidence>
<dbReference type="InterPro" id="IPR036770">
    <property type="entry name" value="Ankyrin_rpt-contain_sf"/>
</dbReference>
<dbReference type="OMA" id="MKTEIHA"/>
<dbReference type="GO" id="GO:0005634">
    <property type="term" value="C:nucleus"/>
    <property type="evidence" value="ECO:0007669"/>
    <property type="project" value="TreeGrafter"/>
</dbReference>
<reference evidence="7" key="1">
    <citation type="submission" date="2011-05" db="EMBL/GenBank/DDBJ databases">
        <authorList>
            <person name="Richards S.R."/>
            <person name="Qu J."/>
            <person name="Jiang H."/>
            <person name="Jhangiani S.N."/>
            <person name="Agravi P."/>
            <person name="Goodspeed R."/>
            <person name="Gross S."/>
            <person name="Mandapat C."/>
            <person name="Jackson L."/>
            <person name="Mathew T."/>
            <person name="Pu L."/>
            <person name="Thornton R."/>
            <person name="Saada N."/>
            <person name="Wilczek-Boney K.B."/>
            <person name="Lee S."/>
            <person name="Kovar C."/>
            <person name="Wu Y."/>
            <person name="Scherer S.E."/>
            <person name="Worley K.C."/>
            <person name="Muzny D.M."/>
            <person name="Gibbs R."/>
        </authorList>
    </citation>
    <scope>NUCLEOTIDE SEQUENCE</scope>
    <source>
        <strain evidence="7">Brora</strain>
    </source>
</reference>